<organism evidence="1 2">
    <name type="scientific">Neobacillus thermocopriae</name>
    <dbReference type="NCBI Taxonomy" id="1215031"/>
    <lineage>
        <taxon>Bacteria</taxon>
        <taxon>Bacillati</taxon>
        <taxon>Bacillota</taxon>
        <taxon>Bacilli</taxon>
        <taxon>Bacillales</taxon>
        <taxon>Bacillaceae</taxon>
        <taxon>Neobacillus</taxon>
    </lineage>
</organism>
<protein>
    <submittedName>
        <fullName evidence="1">Uncharacterized protein</fullName>
    </submittedName>
</protein>
<comment type="caution">
    <text evidence="1">The sequence shown here is derived from an EMBL/GenBank/DDBJ whole genome shotgun (WGS) entry which is preliminary data.</text>
</comment>
<name>A0A6B3TRR3_9BACI</name>
<accession>A0A6B3TRR3</accession>
<proteinExistence type="predicted"/>
<keyword evidence="2" id="KW-1185">Reference proteome</keyword>
<dbReference type="Proteomes" id="UP000481621">
    <property type="component" value="Unassembled WGS sequence"/>
</dbReference>
<dbReference type="RefSeq" id="WP_163252190.1">
    <property type="nucleotide sequence ID" value="NZ_JAAIUV010000021.1"/>
</dbReference>
<dbReference type="AlphaFoldDB" id="A0A6B3TRR3"/>
<evidence type="ECO:0000313" key="2">
    <source>
        <dbReference type="Proteomes" id="UP000481621"/>
    </source>
</evidence>
<evidence type="ECO:0000313" key="1">
    <source>
        <dbReference type="EMBL" id="NEX79675.1"/>
    </source>
</evidence>
<gene>
    <name evidence="1" type="ORF">G4Z05_12495</name>
</gene>
<dbReference type="EMBL" id="JAAIUV010000021">
    <property type="protein sequence ID" value="NEX79675.1"/>
    <property type="molecule type" value="Genomic_DNA"/>
</dbReference>
<reference evidence="1" key="1">
    <citation type="submission" date="2020-02" db="EMBL/GenBank/DDBJ databases">
        <title>Bacillus sedimentmangrovi sp. nov., isolated from sediment of the mangrove ecosystem.</title>
        <authorList>
            <person name="Liu G."/>
        </authorList>
    </citation>
    <scope>NUCLEOTIDE SEQUENCE [LARGE SCALE GENOMIC DNA]</scope>
    <source>
        <strain evidence="1">SgZ-7</strain>
    </source>
</reference>
<sequence length="209" mass="23880">MNLKVPQNIYPLSRQSAIDQLEFVPGIWVNGKYYWMHNSSEKVIFEEELIIKVKLELIHSKIRFSSIYVSSHSVHPKEIKVLGMYYFSNVNQDHLAFISPTGKKIFHISKNNIFLVNAQFKGELLKEYTTVPVWSAYTDQIWSSVPAGTLKYQPMAKGPAASILAVKMTIHSRETCKLNSWAISGSNKNELLSMEQALLKNPLAFPFEK</sequence>